<dbReference type="EMBL" id="UYWX01007612">
    <property type="protein sequence ID" value="VDM27034.1"/>
    <property type="molecule type" value="Genomic_DNA"/>
</dbReference>
<dbReference type="AlphaFoldDB" id="A0A0R3WXI1"/>
<evidence type="ECO:0000313" key="1">
    <source>
        <dbReference type="EMBL" id="VDM27034.1"/>
    </source>
</evidence>
<protein>
    <submittedName>
        <fullName evidence="3">AH domain-containing protein</fullName>
    </submittedName>
</protein>
<proteinExistence type="predicted"/>
<organism evidence="3">
    <name type="scientific">Hydatigena taeniaeformis</name>
    <name type="common">Feline tapeworm</name>
    <name type="synonym">Taenia taeniaeformis</name>
    <dbReference type="NCBI Taxonomy" id="6205"/>
    <lineage>
        <taxon>Eukaryota</taxon>
        <taxon>Metazoa</taxon>
        <taxon>Spiralia</taxon>
        <taxon>Lophotrochozoa</taxon>
        <taxon>Platyhelminthes</taxon>
        <taxon>Cestoda</taxon>
        <taxon>Eucestoda</taxon>
        <taxon>Cyclophyllidea</taxon>
        <taxon>Taeniidae</taxon>
        <taxon>Hydatigera</taxon>
    </lineage>
</organism>
<reference evidence="3" key="1">
    <citation type="submission" date="2017-02" db="UniProtKB">
        <authorList>
            <consortium name="WormBaseParasite"/>
        </authorList>
    </citation>
    <scope>IDENTIFICATION</scope>
</reference>
<reference evidence="1 2" key="2">
    <citation type="submission" date="2018-11" db="EMBL/GenBank/DDBJ databases">
        <authorList>
            <consortium name="Pathogen Informatics"/>
        </authorList>
    </citation>
    <scope>NUCLEOTIDE SEQUENCE [LARGE SCALE GENOMIC DNA]</scope>
</reference>
<keyword evidence="2" id="KW-1185">Reference proteome</keyword>
<sequence length="275" mass="31395">MRRDEGLRDEEELRNALGAEKAACESRMAALESSFMATNPCSSVERDVDRVQMQMSSLAQRLSDISMTVARLKGGFSVLERAIALQNATTQRMPIENLRLEVPSSLDAVKNPSMEVTNLLYTMMSRQMSKMASLNRVADILRTVRTILLNRQKEIELKFEPLQEALKTAVVSLTTSLDKTFKRAREKAEENYQCNCEALRDLRNKEMETRQLISFLLKKFSLREETKVASADDYVVSVDRITNYRKMVHQLGESIKLTPLEKYTVSTEALEQVKQ</sequence>
<evidence type="ECO:0000313" key="2">
    <source>
        <dbReference type="Proteomes" id="UP000274429"/>
    </source>
</evidence>
<gene>
    <name evidence="1" type="ORF">TTAC_LOCUS5456</name>
</gene>
<dbReference type="WBParaSite" id="TTAC_0000547101-mRNA-1">
    <property type="protein sequence ID" value="TTAC_0000547101-mRNA-1"/>
    <property type="gene ID" value="TTAC_0000547101"/>
</dbReference>
<dbReference type="Proteomes" id="UP000274429">
    <property type="component" value="Unassembled WGS sequence"/>
</dbReference>
<evidence type="ECO:0000313" key="3">
    <source>
        <dbReference type="WBParaSite" id="TTAC_0000547101-mRNA-1"/>
    </source>
</evidence>
<name>A0A0R3WXI1_HYDTA</name>
<accession>A0A0R3WXI1</accession>